<evidence type="ECO:0000313" key="3">
    <source>
        <dbReference type="Proteomes" id="UP000249130"/>
    </source>
</evidence>
<evidence type="ECO:0000313" key="2">
    <source>
        <dbReference type="EMBL" id="RAI45702.1"/>
    </source>
</evidence>
<keyword evidence="3" id="KW-1185">Reference proteome</keyword>
<reference evidence="2 3" key="1">
    <citation type="submission" date="2017-07" db="EMBL/GenBank/DDBJ databases">
        <title>Draft Genome Sequences of Select Purple Nonsulfur Bacteria.</title>
        <authorList>
            <person name="Lasarre B."/>
            <person name="Mckinlay J.B."/>
        </authorList>
    </citation>
    <scope>NUCLEOTIDE SEQUENCE [LARGE SCALE GENOMIC DNA]</scope>
    <source>
        <strain evidence="2 3">DSM 5909</strain>
    </source>
</reference>
<dbReference type="InterPro" id="IPR052535">
    <property type="entry name" value="Bacilysin_H2HPP_isomerase"/>
</dbReference>
<protein>
    <submittedName>
        <fullName evidence="2">Cupin</fullName>
    </submittedName>
</protein>
<dbReference type="OrthoDB" id="2988517at2"/>
<dbReference type="RefSeq" id="WP_111417451.1">
    <property type="nucleotide sequence ID" value="NZ_NPEX01000009.1"/>
</dbReference>
<dbReference type="Pfam" id="PF12973">
    <property type="entry name" value="Cupin_7"/>
    <property type="match status" value="1"/>
</dbReference>
<dbReference type="SUPFAM" id="SSF51182">
    <property type="entry name" value="RmlC-like cupins"/>
    <property type="match status" value="1"/>
</dbReference>
<dbReference type="AlphaFoldDB" id="A0A327L8A6"/>
<dbReference type="InterPro" id="IPR011051">
    <property type="entry name" value="RmlC_Cupin_sf"/>
</dbReference>
<dbReference type="PANTHER" id="PTHR40112:SF1">
    <property type="entry name" value="H2HPP ISOMERASE"/>
    <property type="match status" value="1"/>
</dbReference>
<proteinExistence type="predicted"/>
<organism evidence="2 3">
    <name type="scientific">Rhodoplanes roseus</name>
    <dbReference type="NCBI Taxonomy" id="29409"/>
    <lineage>
        <taxon>Bacteria</taxon>
        <taxon>Pseudomonadati</taxon>
        <taxon>Pseudomonadota</taxon>
        <taxon>Alphaproteobacteria</taxon>
        <taxon>Hyphomicrobiales</taxon>
        <taxon>Nitrobacteraceae</taxon>
        <taxon>Rhodoplanes</taxon>
    </lineage>
</organism>
<dbReference type="PANTHER" id="PTHR40112">
    <property type="entry name" value="H2HPP ISOMERASE"/>
    <property type="match status" value="1"/>
</dbReference>
<dbReference type="Gene3D" id="2.60.120.10">
    <property type="entry name" value="Jelly Rolls"/>
    <property type="match status" value="1"/>
</dbReference>
<dbReference type="InterPro" id="IPR014710">
    <property type="entry name" value="RmlC-like_jellyroll"/>
</dbReference>
<evidence type="ECO:0000259" key="1">
    <source>
        <dbReference type="Pfam" id="PF12973"/>
    </source>
</evidence>
<dbReference type="Proteomes" id="UP000249130">
    <property type="component" value="Unassembled WGS sequence"/>
</dbReference>
<gene>
    <name evidence="2" type="ORF">CH341_02465</name>
</gene>
<sequence length="144" mass="16116">MDQTAAVDAHSHVVKPAEMEWRKTRFPGCEVKPLMIDRRTGLITTLFRFAPGATLPDHEHVAIEQTFILEGHLVDKQGPATGLEAKQGEFIWREAGSRHSAWSPEGGITLAFLQVPNKFFEQDGRVTDMTGAIWDELWGHIEPA</sequence>
<name>A0A327L8A6_9BRAD</name>
<dbReference type="EMBL" id="NPEX01000009">
    <property type="protein sequence ID" value="RAI45702.1"/>
    <property type="molecule type" value="Genomic_DNA"/>
</dbReference>
<feature type="domain" description="ChrR-like cupin" evidence="1">
    <location>
        <begin position="11"/>
        <end position="111"/>
    </location>
</feature>
<dbReference type="CDD" id="cd02237">
    <property type="entry name" value="cupin_DAD_ChrR"/>
    <property type="match status" value="1"/>
</dbReference>
<comment type="caution">
    <text evidence="2">The sequence shown here is derived from an EMBL/GenBank/DDBJ whole genome shotgun (WGS) entry which is preliminary data.</text>
</comment>
<dbReference type="InterPro" id="IPR025979">
    <property type="entry name" value="ChrR-like_cupin_dom"/>
</dbReference>
<accession>A0A327L8A6</accession>